<dbReference type="PANTHER" id="PTHR24304">
    <property type="entry name" value="CYTOCHROME P450 FAMILY 7"/>
    <property type="match status" value="1"/>
</dbReference>
<dbReference type="PANTHER" id="PTHR24304:SF2">
    <property type="entry name" value="24-HYDROXYCHOLESTEROL 7-ALPHA-HYDROXYLASE"/>
    <property type="match status" value="1"/>
</dbReference>
<keyword evidence="7" id="KW-0812">Transmembrane</keyword>
<dbReference type="InterPro" id="IPR002403">
    <property type="entry name" value="Cyt_P450_E_grp-IV"/>
</dbReference>
<dbReference type="InterPro" id="IPR050529">
    <property type="entry name" value="CYP450_sterol_14alpha_dmase"/>
</dbReference>
<keyword evidence="7" id="KW-0472">Membrane</keyword>
<evidence type="ECO:0000256" key="4">
    <source>
        <dbReference type="ARBA" id="ARBA00023004"/>
    </source>
</evidence>
<dbReference type="AlphaFoldDB" id="A0A1E7FMJ8"/>
<evidence type="ECO:0000256" key="3">
    <source>
        <dbReference type="ARBA" id="ARBA00022723"/>
    </source>
</evidence>
<accession>A0A1E7FMJ8</accession>
<comment type="similarity">
    <text evidence="1 6">Belongs to the cytochrome P450 family.</text>
</comment>
<keyword evidence="3 5" id="KW-0479">Metal-binding</keyword>
<dbReference type="InParanoid" id="A0A1E7FMJ8"/>
<evidence type="ECO:0000256" key="7">
    <source>
        <dbReference type="SAM" id="Phobius"/>
    </source>
</evidence>
<keyword evidence="6" id="KW-0560">Oxidoreductase</keyword>
<feature type="binding site" description="axial binding residue" evidence="5">
    <location>
        <position position="466"/>
    </location>
    <ligand>
        <name>heme</name>
        <dbReference type="ChEBI" id="CHEBI:30413"/>
    </ligand>
    <ligandPart>
        <name>Fe</name>
        <dbReference type="ChEBI" id="CHEBI:18248"/>
    </ligandPart>
</feature>
<dbReference type="Proteomes" id="UP000095751">
    <property type="component" value="Unassembled WGS sequence"/>
</dbReference>
<dbReference type="EMBL" id="KV784355">
    <property type="protein sequence ID" value="OEU19402.1"/>
    <property type="molecule type" value="Genomic_DNA"/>
</dbReference>
<keyword evidence="9" id="KW-1185">Reference proteome</keyword>
<evidence type="ECO:0000256" key="5">
    <source>
        <dbReference type="PIRSR" id="PIRSR602403-1"/>
    </source>
</evidence>
<comment type="cofactor">
    <cofactor evidence="5">
        <name>heme</name>
        <dbReference type="ChEBI" id="CHEBI:30413"/>
    </cofactor>
</comment>
<dbReference type="OrthoDB" id="1470350at2759"/>
<dbReference type="PRINTS" id="PR00465">
    <property type="entry name" value="EP450IV"/>
</dbReference>
<dbReference type="KEGG" id="fcy:FRACYDRAFT_235457"/>
<sequence>MNAIVINNDWNPSMLILLITTTVLAIFVFVTVTATYSRSTDSSDDSSDDKDNFPWAPGAIPLLGHGISYRVDPPGFLINTRKQCGPLFRINLAGKVMFLVCGPEEQRQLANVPESVLSSKYAMADIGFQETLGYKNVNKGTTLLTGIVKGMLHTDRADKLLSAWLMVIRDSLHIELPAVGDKEIEFFNAIRRVMLRATVEVLIGKAFLKDWKSYDFMKEFMDLQDTIEDVVAKAVVLPKRLALVAILWPLQRRREALQLIIKQRLEKVLQQDQSLQNDVDKETDDNIGFWLREIRNRDIETSDIAEYIVGLLFAAHKNPAIGAAQSYLLLQEHASDEVLIRCQQESANLVSSTPSPTWSQFKSSCPTLRRVCLESLRLTAHSIGGVRISKSPLTVSVKADDDGNSTKNEKLYNIPKGSTIAFAHIASSLDTSIWGEDAAVFNLRRPEDFYMDDYKFTTFSHGVHKCPGRELAMIQLQAVVAILLTEFDVSLPKPIPSLCFERATLAQRDGPVMVSIRSKQKY</sequence>
<evidence type="ECO:0000313" key="9">
    <source>
        <dbReference type="Proteomes" id="UP000095751"/>
    </source>
</evidence>
<feature type="transmembrane region" description="Helical" evidence="7">
    <location>
        <begin position="15"/>
        <end position="36"/>
    </location>
</feature>
<keyword evidence="4 5" id="KW-0408">Iron</keyword>
<dbReference type="GO" id="GO:0004497">
    <property type="term" value="F:monooxygenase activity"/>
    <property type="evidence" value="ECO:0007669"/>
    <property type="project" value="UniProtKB-KW"/>
</dbReference>
<dbReference type="GO" id="GO:0005506">
    <property type="term" value="F:iron ion binding"/>
    <property type="evidence" value="ECO:0007669"/>
    <property type="project" value="InterPro"/>
</dbReference>
<dbReference type="Pfam" id="PF00067">
    <property type="entry name" value="p450"/>
    <property type="match status" value="1"/>
</dbReference>
<keyword evidence="2 5" id="KW-0349">Heme</keyword>
<evidence type="ECO:0000256" key="2">
    <source>
        <dbReference type="ARBA" id="ARBA00022617"/>
    </source>
</evidence>
<evidence type="ECO:0000256" key="1">
    <source>
        <dbReference type="ARBA" id="ARBA00010617"/>
    </source>
</evidence>
<dbReference type="GO" id="GO:0020037">
    <property type="term" value="F:heme binding"/>
    <property type="evidence" value="ECO:0007669"/>
    <property type="project" value="InterPro"/>
</dbReference>
<dbReference type="SUPFAM" id="SSF48264">
    <property type="entry name" value="Cytochrome P450"/>
    <property type="match status" value="1"/>
</dbReference>
<gene>
    <name evidence="8" type="ORF">FRACYDRAFT_235457</name>
</gene>
<proteinExistence type="inferred from homology"/>
<name>A0A1E7FMJ8_9STRA</name>
<dbReference type="GO" id="GO:0016705">
    <property type="term" value="F:oxidoreductase activity, acting on paired donors, with incorporation or reduction of molecular oxygen"/>
    <property type="evidence" value="ECO:0007669"/>
    <property type="project" value="InterPro"/>
</dbReference>
<evidence type="ECO:0000256" key="6">
    <source>
        <dbReference type="RuleBase" id="RU000461"/>
    </source>
</evidence>
<keyword evidence="6" id="KW-0503">Monooxygenase</keyword>
<dbReference type="InterPro" id="IPR017972">
    <property type="entry name" value="Cyt_P450_CS"/>
</dbReference>
<dbReference type="InterPro" id="IPR001128">
    <property type="entry name" value="Cyt_P450"/>
</dbReference>
<dbReference type="InterPro" id="IPR036396">
    <property type="entry name" value="Cyt_P450_sf"/>
</dbReference>
<protein>
    <submittedName>
        <fullName evidence="8">Cytochrome P450</fullName>
    </submittedName>
</protein>
<evidence type="ECO:0000313" key="8">
    <source>
        <dbReference type="EMBL" id="OEU19402.1"/>
    </source>
</evidence>
<reference evidence="8 9" key="1">
    <citation type="submission" date="2016-09" db="EMBL/GenBank/DDBJ databases">
        <title>Extensive genetic diversity and differential bi-allelic expression allows diatom success in the polar Southern Ocean.</title>
        <authorList>
            <consortium name="DOE Joint Genome Institute"/>
            <person name="Mock T."/>
            <person name="Otillar R.P."/>
            <person name="Strauss J."/>
            <person name="Dupont C."/>
            <person name="Frickenhaus S."/>
            <person name="Maumus F."/>
            <person name="Mcmullan M."/>
            <person name="Sanges R."/>
            <person name="Schmutz J."/>
            <person name="Toseland A."/>
            <person name="Valas R."/>
            <person name="Veluchamy A."/>
            <person name="Ward B.J."/>
            <person name="Allen A."/>
            <person name="Barry K."/>
            <person name="Falciatore A."/>
            <person name="Ferrante M."/>
            <person name="Fortunato A.E."/>
            <person name="Gloeckner G."/>
            <person name="Gruber A."/>
            <person name="Hipkin R."/>
            <person name="Janech M."/>
            <person name="Kroth P."/>
            <person name="Leese F."/>
            <person name="Lindquist E."/>
            <person name="Lyon B.R."/>
            <person name="Martin J."/>
            <person name="Mayer C."/>
            <person name="Parker M."/>
            <person name="Quesneville H."/>
            <person name="Raymond J."/>
            <person name="Uhlig C."/>
            <person name="Valentin K.U."/>
            <person name="Worden A.Z."/>
            <person name="Armbrust E.V."/>
            <person name="Bowler C."/>
            <person name="Green B."/>
            <person name="Moulton V."/>
            <person name="Van Oosterhout C."/>
            <person name="Grigoriev I."/>
        </authorList>
    </citation>
    <scope>NUCLEOTIDE SEQUENCE [LARGE SCALE GENOMIC DNA]</scope>
    <source>
        <strain evidence="8 9">CCMP1102</strain>
    </source>
</reference>
<keyword evidence="7" id="KW-1133">Transmembrane helix</keyword>
<dbReference type="Gene3D" id="1.10.630.10">
    <property type="entry name" value="Cytochrome P450"/>
    <property type="match status" value="1"/>
</dbReference>
<dbReference type="PROSITE" id="PS00086">
    <property type="entry name" value="CYTOCHROME_P450"/>
    <property type="match status" value="1"/>
</dbReference>
<organism evidence="8 9">
    <name type="scientific">Fragilariopsis cylindrus CCMP1102</name>
    <dbReference type="NCBI Taxonomy" id="635003"/>
    <lineage>
        <taxon>Eukaryota</taxon>
        <taxon>Sar</taxon>
        <taxon>Stramenopiles</taxon>
        <taxon>Ochrophyta</taxon>
        <taxon>Bacillariophyta</taxon>
        <taxon>Bacillariophyceae</taxon>
        <taxon>Bacillariophycidae</taxon>
        <taxon>Bacillariales</taxon>
        <taxon>Bacillariaceae</taxon>
        <taxon>Fragilariopsis</taxon>
    </lineage>
</organism>